<feature type="non-terminal residue" evidence="3">
    <location>
        <position position="58"/>
    </location>
</feature>
<proteinExistence type="inferred from homology"/>
<comment type="function">
    <text evidence="2">Regulatory subunit of casein kinase II/CK2. As part of the kinase complex regulates the basal catalytic activity of the alpha subunit a constitutively active serine/threonine-protein kinase that phosphorylates a large number of substrates containing acidic residues C-terminal to the phosphorylated serine or threonine. Participates in Wnt signaling.</text>
</comment>
<dbReference type="Gene3D" id="2.20.25.20">
    <property type="match status" value="1"/>
</dbReference>
<keyword evidence="3" id="KW-0808">Transferase</keyword>
<dbReference type="SUPFAM" id="SSF57798">
    <property type="entry name" value="Casein kinase II beta subunit"/>
    <property type="match status" value="1"/>
</dbReference>
<comment type="similarity">
    <text evidence="1 2">Belongs to the casein kinase 2 subunit beta family.</text>
</comment>
<dbReference type="InterPro" id="IPR000704">
    <property type="entry name" value="Casein_kinase_II_reg-sub"/>
</dbReference>
<feature type="non-terminal residue" evidence="3">
    <location>
        <position position="1"/>
    </location>
</feature>
<protein>
    <recommendedName>
        <fullName evidence="2">Casein kinase II subunit beta</fullName>
        <shortName evidence="2">CK II beta</shortName>
    </recommendedName>
</protein>
<dbReference type="PANTHER" id="PTHR11740">
    <property type="entry name" value="CASEIN KINASE II SUBUNIT BETA"/>
    <property type="match status" value="1"/>
</dbReference>
<organism evidence="3 4">
    <name type="scientific">Dicaeum eximium</name>
    <dbReference type="NCBI Taxonomy" id="667154"/>
    <lineage>
        <taxon>Eukaryota</taxon>
        <taxon>Metazoa</taxon>
        <taxon>Chordata</taxon>
        <taxon>Craniata</taxon>
        <taxon>Vertebrata</taxon>
        <taxon>Euteleostomi</taxon>
        <taxon>Archelosauria</taxon>
        <taxon>Archosauria</taxon>
        <taxon>Dinosauria</taxon>
        <taxon>Saurischia</taxon>
        <taxon>Theropoda</taxon>
        <taxon>Coelurosauria</taxon>
        <taxon>Aves</taxon>
        <taxon>Neognathae</taxon>
        <taxon>Neoaves</taxon>
        <taxon>Telluraves</taxon>
        <taxon>Australaves</taxon>
        <taxon>Passeriformes</taxon>
        <taxon>Passeroidea</taxon>
        <taxon>Dicaeidae</taxon>
        <taxon>Dicaeum</taxon>
    </lineage>
</organism>
<evidence type="ECO:0000313" key="3">
    <source>
        <dbReference type="EMBL" id="NXH51019.1"/>
    </source>
</evidence>
<dbReference type="Pfam" id="PF01214">
    <property type="entry name" value="CK_II_beta"/>
    <property type="match status" value="1"/>
</dbReference>
<accession>A0A7K9KKD3</accession>
<evidence type="ECO:0000256" key="1">
    <source>
        <dbReference type="ARBA" id="ARBA00006941"/>
    </source>
</evidence>
<keyword evidence="4" id="KW-1185">Reference proteome</keyword>
<dbReference type="SMART" id="SM01085">
    <property type="entry name" value="CK_II_beta"/>
    <property type="match status" value="1"/>
</dbReference>
<comment type="subunit">
    <text evidence="2">Tetramer of two alpha and two beta subunits.</text>
</comment>
<dbReference type="GO" id="GO:0016301">
    <property type="term" value="F:kinase activity"/>
    <property type="evidence" value="ECO:0007669"/>
    <property type="project" value="UniProtKB-KW"/>
</dbReference>
<dbReference type="Proteomes" id="UP000523279">
    <property type="component" value="Unassembled WGS sequence"/>
</dbReference>
<dbReference type="GO" id="GO:0005737">
    <property type="term" value="C:cytoplasm"/>
    <property type="evidence" value="ECO:0007669"/>
    <property type="project" value="TreeGrafter"/>
</dbReference>
<dbReference type="InterPro" id="IPR035991">
    <property type="entry name" value="Casein_kinase_II_beta-like"/>
</dbReference>
<dbReference type="EMBL" id="VWZP01013818">
    <property type="protein sequence ID" value="NXH51019.1"/>
    <property type="molecule type" value="Genomic_DNA"/>
</dbReference>
<sequence length="58" mass="6786">MVKLYCPKCMDVYTPKSSRHHHTDGAYFGTGFPHMLFMVHPEYRPKRPANQFVPRYGG</sequence>
<evidence type="ECO:0000313" key="4">
    <source>
        <dbReference type="Proteomes" id="UP000523279"/>
    </source>
</evidence>
<dbReference type="PANTHER" id="PTHR11740:SF0">
    <property type="entry name" value="CASEIN KINASE II SUBUNIT BETA"/>
    <property type="match status" value="1"/>
</dbReference>
<evidence type="ECO:0000256" key="2">
    <source>
        <dbReference type="RuleBase" id="RU361268"/>
    </source>
</evidence>
<dbReference type="GO" id="GO:0019887">
    <property type="term" value="F:protein kinase regulator activity"/>
    <property type="evidence" value="ECO:0007669"/>
    <property type="project" value="InterPro"/>
</dbReference>
<comment type="caution">
    <text evidence="3">The sequence shown here is derived from an EMBL/GenBank/DDBJ whole genome shotgun (WGS) entry which is preliminary data.</text>
</comment>
<reference evidence="3 4" key="1">
    <citation type="submission" date="2019-09" db="EMBL/GenBank/DDBJ databases">
        <title>Bird 10,000 Genomes (B10K) Project - Family phase.</title>
        <authorList>
            <person name="Zhang G."/>
        </authorList>
    </citation>
    <scope>NUCLEOTIDE SEQUENCE [LARGE SCALE GENOMIC DNA]</scope>
    <source>
        <strain evidence="3">B10K-DU-001-34</strain>
        <tissue evidence="3">Muscle</tissue>
    </source>
</reference>
<name>A0A7K9KKD3_9PASE</name>
<dbReference type="GO" id="GO:0005956">
    <property type="term" value="C:protein kinase CK2 complex"/>
    <property type="evidence" value="ECO:0007669"/>
    <property type="project" value="UniProtKB-UniRule"/>
</dbReference>
<dbReference type="FunFam" id="2.20.25.20:FF:000002">
    <property type="entry name" value="Casein kinase II subunit beta"/>
    <property type="match status" value="1"/>
</dbReference>
<dbReference type="AlphaFoldDB" id="A0A7K9KKD3"/>
<keyword evidence="3" id="KW-0418">Kinase</keyword>
<gene>
    <name evidence="3" type="primary">Csnk2b</name>
    <name evidence="3" type="ORF">DICEXI_R15318</name>
</gene>